<keyword evidence="2" id="KW-1185">Reference proteome</keyword>
<accession>A0A2P6QNY5</accession>
<gene>
    <name evidence="1" type="ORF">RchiOBHm_Chr4g0385441</name>
</gene>
<reference evidence="1 2" key="1">
    <citation type="journal article" date="2018" name="Nat. Genet.">
        <title>The Rosa genome provides new insights in the design of modern roses.</title>
        <authorList>
            <person name="Bendahmane M."/>
        </authorList>
    </citation>
    <scope>NUCLEOTIDE SEQUENCE [LARGE SCALE GENOMIC DNA]</scope>
    <source>
        <strain evidence="2">cv. Old Blush</strain>
    </source>
</reference>
<proteinExistence type="predicted"/>
<sequence length="51" mass="6080">MIGGSMTYFLYHTVPLFVKVVISERAANEEMERCWLHCRETERCWRTSPSK</sequence>
<dbReference type="AlphaFoldDB" id="A0A2P6QNY5"/>
<dbReference type="Proteomes" id="UP000238479">
    <property type="component" value="Chromosome 4"/>
</dbReference>
<evidence type="ECO:0000313" key="2">
    <source>
        <dbReference type="Proteomes" id="UP000238479"/>
    </source>
</evidence>
<name>A0A2P6QNY5_ROSCH</name>
<dbReference type="Gramene" id="PRQ35891">
    <property type="protein sequence ID" value="PRQ35891"/>
    <property type="gene ID" value="RchiOBHm_Chr4g0385441"/>
</dbReference>
<organism evidence="1 2">
    <name type="scientific">Rosa chinensis</name>
    <name type="common">China rose</name>
    <dbReference type="NCBI Taxonomy" id="74649"/>
    <lineage>
        <taxon>Eukaryota</taxon>
        <taxon>Viridiplantae</taxon>
        <taxon>Streptophyta</taxon>
        <taxon>Embryophyta</taxon>
        <taxon>Tracheophyta</taxon>
        <taxon>Spermatophyta</taxon>
        <taxon>Magnoliopsida</taxon>
        <taxon>eudicotyledons</taxon>
        <taxon>Gunneridae</taxon>
        <taxon>Pentapetalae</taxon>
        <taxon>rosids</taxon>
        <taxon>fabids</taxon>
        <taxon>Rosales</taxon>
        <taxon>Rosaceae</taxon>
        <taxon>Rosoideae</taxon>
        <taxon>Rosoideae incertae sedis</taxon>
        <taxon>Rosa</taxon>
    </lineage>
</organism>
<protein>
    <submittedName>
        <fullName evidence="1">Uncharacterized protein</fullName>
    </submittedName>
</protein>
<evidence type="ECO:0000313" key="1">
    <source>
        <dbReference type="EMBL" id="PRQ35891.1"/>
    </source>
</evidence>
<comment type="caution">
    <text evidence="1">The sequence shown here is derived from an EMBL/GenBank/DDBJ whole genome shotgun (WGS) entry which is preliminary data.</text>
</comment>
<dbReference type="EMBL" id="PDCK01000042">
    <property type="protein sequence ID" value="PRQ35891.1"/>
    <property type="molecule type" value="Genomic_DNA"/>
</dbReference>